<evidence type="ECO:0000256" key="2">
    <source>
        <dbReference type="ARBA" id="ARBA00022801"/>
    </source>
</evidence>
<proteinExistence type="predicted"/>
<evidence type="ECO:0000256" key="5">
    <source>
        <dbReference type="ARBA" id="ARBA00023295"/>
    </source>
</evidence>
<keyword evidence="3" id="KW-0136">Cellulose degradation</keyword>
<dbReference type="GO" id="GO:0030245">
    <property type="term" value="P:cellulose catabolic process"/>
    <property type="evidence" value="ECO:0007669"/>
    <property type="project" value="UniProtKB-KW"/>
</dbReference>
<dbReference type="PRINTS" id="PR00844">
    <property type="entry name" value="GLHYDRLASE48"/>
</dbReference>
<evidence type="ECO:0000256" key="1">
    <source>
        <dbReference type="ARBA" id="ARBA00022729"/>
    </source>
</evidence>
<gene>
    <name evidence="8" type="ORF">CEUTPL_LOCUS1235</name>
</gene>
<keyword evidence="2" id="KW-0378">Hydrolase</keyword>
<protein>
    <submittedName>
        <fullName evidence="8">Uncharacterized protein</fullName>
    </submittedName>
</protein>
<dbReference type="EMBL" id="OU892277">
    <property type="protein sequence ID" value="CAG9760507.1"/>
    <property type="molecule type" value="Genomic_DNA"/>
</dbReference>
<feature type="chain" id="PRO_5040155568" evidence="7">
    <location>
        <begin position="20"/>
        <end position="616"/>
    </location>
</feature>
<keyword evidence="1 7" id="KW-0732">Signal</keyword>
<evidence type="ECO:0000313" key="8">
    <source>
        <dbReference type="EMBL" id="CAG9760507.1"/>
    </source>
</evidence>
<dbReference type="InterPro" id="IPR000556">
    <property type="entry name" value="Glyco_hydro_48F"/>
</dbReference>
<evidence type="ECO:0000256" key="7">
    <source>
        <dbReference type="SAM" id="SignalP"/>
    </source>
</evidence>
<keyword evidence="4" id="KW-0119">Carbohydrate metabolism</keyword>
<dbReference type="GO" id="GO:0008810">
    <property type="term" value="F:cellulase activity"/>
    <property type="evidence" value="ECO:0007669"/>
    <property type="project" value="InterPro"/>
</dbReference>
<keyword evidence="6" id="KW-0624">Polysaccharide degradation</keyword>
<dbReference type="SUPFAM" id="SSF48208">
    <property type="entry name" value="Six-hairpin glycosidases"/>
    <property type="match status" value="1"/>
</dbReference>
<organism evidence="8 9">
    <name type="scientific">Ceutorhynchus assimilis</name>
    <name type="common">cabbage seed weevil</name>
    <dbReference type="NCBI Taxonomy" id="467358"/>
    <lineage>
        <taxon>Eukaryota</taxon>
        <taxon>Metazoa</taxon>
        <taxon>Ecdysozoa</taxon>
        <taxon>Arthropoda</taxon>
        <taxon>Hexapoda</taxon>
        <taxon>Insecta</taxon>
        <taxon>Pterygota</taxon>
        <taxon>Neoptera</taxon>
        <taxon>Endopterygota</taxon>
        <taxon>Coleoptera</taxon>
        <taxon>Polyphaga</taxon>
        <taxon>Cucujiformia</taxon>
        <taxon>Curculionidae</taxon>
        <taxon>Ceutorhynchinae</taxon>
        <taxon>Ceutorhynchus</taxon>
    </lineage>
</organism>
<dbReference type="InterPro" id="IPR023309">
    <property type="entry name" value="Endo-1-4-beta-glucanase_dom2"/>
</dbReference>
<evidence type="ECO:0000313" key="9">
    <source>
        <dbReference type="Proteomes" id="UP001152799"/>
    </source>
</evidence>
<accession>A0A9N9QDW9</accession>
<dbReference type="Gene3D" id="4.10.870.10">
    <property type="entry name" value="Endo-1,4-beta-glucanase f. Domain 3"/>
    <property type="match status" value="1"/>
</dbReference>
<keyword evidence="9" id="KW-1185">Reference proteome</keyword>
<keyword evidence="5" id="KW-0326">Glycosidase</keyword>
<sequence length="616" mass="68071">MKLFHVAAFLAALVSCTMAGVYTNRFLELYEQIVASKSGYYSKEGVPYHSVETMMVESVDYGHETDSEALSYNIWLKAMYGEIAGDFQPFNEAWDVIENYMIPETQYNEDRYNPSNPGSTSGITVGKDPIGNELKTSYGDNRVRVMHWLSDVDNVYGFGNTQGQCESGPLASGPSFVNNGAGTVFSGITYPTCDSFKYGGSTGFSWYSSVPNWQYSAAPDADARAILGAYWASQWATQKGKISDISSTLSKAARLGDYLRYAFFDKHFKQIGNCIGGSTCPAASGKESAHYLISWYIGWGGAVNSQNGYAWRMCSGEAHIGYQNPITAYALINDPNLRSNSASAVEDWQNSLQRQLEFYKWVQTSEGPLGGGVTNSWNSNYEDPPAAVKTNTFHGMWYESQPGYQGASDWFGMQTWTVDRLAQYYYLTGDATAKSVLDKWINWILTQITVTSKKIKVPVTLSWSGNTPSDAHASVVGSGNMVGIVSSIARTLSYYAAKTGNSRAKSVAKQLLDTMWSLNRDSIGLSVTSTVSTLNQVNNKVYIPISGWTGTYPNGDKINASSNFLDIRSWYKSDANWWQLQNYLNGGPAPKINYHRFWEQADMALALGAYGILFNE</sequence>
<dbReference type="OrthoDB" id="6661625at2759"/>
<dbReference type="Pfam" id="PF02011">
    <property type="entry name" value="Glyco_hydro_48"/>
    <property type="match status" value="1"/>
</dbReference>
<dbReference type="AlphaFoldDB" id="A0A9N9QDW9"/>
<dbReference type="Proteomes" id="UP001152799">
    <property type="component" value="Chromosome 1"/>
</dbReference>
<dbReference type="InterPro" id="IPR012341">
    <property type="entry name" value="6hp_glycosidase-like_sf"/>
</dbReference>
<feature type="signal peptide" evidence="7">
    <location>
        <begin position="1"/>
        <end position="19"/>
    </location>
</feature>
<evidence type="ECO:0000256" key="6">
    <source>
        <dbReference type="ARBA" id="ARBA00023326"/>
    </source>
</evidence>
<reference evidence="8" key="1">
    <citation type="submission" date="2022-01" db="EMBL/GenBank/DDBJ databases">
        <authorList>
            <person name="King R."/>
        </authorList>
    </citation>
    <scope>NUCLEOTIDE SEQUENCE</scope>
</reference>
<dbReference type="PROSITE" id="PS51257">
    <property type="entry name" value="PROKAR_LIPOPROTEIN"/>
    <property type="match status" value="1"/>
</dbReference>
<name>A0A9N9QDW9_9CUCU</name>
<dbReference type="Gene3D" id="2.170.160.10">
    <property type="entry name" value="Endo-1,4-beta-glucanase f. Domain 2"/>
    <property type="match status" value="1"/>
</dbReference>
<evidence type="ECO:0000256" key="4">
    <source>
        <dbReference type="ARBA" id="ARBA00023277"/>
    </source>
</evidence>
<dbReference type="Gene3D" id="1.50.10.10">
    <property type="match status" value="1"/>
</dbReference>
<dbReference type="InterPro" id="IPR027390">
    <property type="entry name" value="Endoglucanase_F_dom3"/>
</dbReference>
<dbReference type="InterPro" id="IPR008928">
    <property type="entry name" value="6-hairpin_glycosidase_sf"/>
</dbReference>
<evidence type="ECO:0000256" key="3">
    <source>
        <dbReference type="ARBA" id="ARBA00023001"/>
    </source>
</evidence>